<dbReference type="FunFam" id="3.40.50.300:FF:000299">
    <property type="entry name" value="ABC transporter ATP-binding protein/permease"/>
    <property type="match status" value="1"/>
</dbReference>
<comment type="subcellular location">
    <subcellularLocation>
        <location evidence="1">Cell membrane</location>
        <topology evidence="1">Multi-pass membrane protein</topology>
    </subcellularLocation>
</comment>
<feature type="transmembrane region" description="Helical" evidence="9">
    <location>
        <begin position="181"/>
        <end position="198"/>
    </location>
</feature>
<dbReference type="SUPFAM" id="SSF52540">
    <property type="entry name" value="P-loop containing nucleoside triphosphate hydrolases"/>
    <property type="match status" value="1"/>
</dbReference>
<organism evidence="12 13">
    <name type="scientific">Magnetospirillum aberrantis SpK</name>
    <dbReference type="NCBI Taxonomy" id="908842"/>
    <lineage>
        <taxon>Bacteria</taxon>
        <taxon>Pseudomonadati</taxon>
        <taxon>Pseudomonadota</taxon>
        <taxon>Alphaproteobacteria</taxon>
        <taxon>Rhodospirillales</taxon>
        <taxon>Rhodospirillaceae</taxon>
        <taxon>Magnetospirillum</taxon>
    </lineage>
</organism>
<evidence type="ECO:0000259" key="10">
    <source>
        <dbReference type="PROSITE" id="PS50893"/>
    </source>
</evidence>
<keyword evidence="8 9" id="KW-0472">Membrane</keyword>
<dbReference type="InterPro" id="IPR017871">
    <property type="entry name" value="ABC_transporter-like_CS"/>
</dbReference>
<evidence type="ECO:0000256" key="9">
    <source>
        <dbReference type="SAM" id="Phobius"/>
    </source>
</evidence>
<sequence length="601" mass="65317">MLLIFRQLWEILDGLARRQLVLLSVMLSLVAILEALGIGSIIPLLQIVTNGDRMSESAFLMTLHRWLGEPSTRDFTIILALLTLGLFVGKNLFSLLVIAYQFRFVWDTRSRLASKLYTRYLNSSYQFHMTQSSAKMQRNVTLSMDEIFGGMMLSSVLISGELVVIVGTLLVLLVVDPWPTLAVMVLFGGTTVAFYIGLRNRLSQWGGEHEHTNGEIISNVSQAFRLIKDIKAGGHEGYFATVLKRVLVRNCMARRRYQFATSLPRLMLETLAIAVMLLGVVGLLLLGRSPGDVLVTLGLFGVVAFRLMPSLNRLAGYASNLRVGRSALLTIHSDLTASEVGSAERVGATQDAHLTDALSLKDVHFRYAGADQDALSGVGLTIRRGASVALVGPSGAGKTTLVDLLLGLIDPTQGDILIDGRSVLGLSGRWRRNVGYVPQEVFLMDGTLRANIALGLAPEEVDEDRLAQAIALSQLGDVVSALPAGLDTLLGEGAANLSGGQRQRVGIARALYHDPDILIMDEATSALDAGTEDLITRAIESLHGDKTLIIVAHRLSTVKRCNVIHFMRDGRIEDSGDFGELSARHPGFAHMVKLMGLTDEQ</sequence>
<dbReference type="Pfam" id="PF00005">
    <property type="entry name" value="ABC_tran"/>
    <property type="match status" value="1"/>
</dbReference>
<dbReference type="InterPro" id="IPR036640">
    <property type="entry name" value="ABC1_TM_sf"/>
</dbReference>
<dbReference type="Gene3D" id="1.20.1560.10">
    <property type="entry name" value="ABC transporter type 1, transmembrane domain"/>
    <property type="match status" value="1"/>
</dbReference>
<keyword evidence="2" id="KW-0813">Transport</keyword>
<dbReference type="EMBL" id="JAAIYP010000001">
    <property type="protein sequence ID" value="NFV78559.1"/>
    <property type="molecule type" value="Genomic_DNA"/>
</dbReference>
<feature type="transmembrane region" description="Helical" evidence="9">
    <location>
        <begin position="20"/>
        <end position="45"/>
    </location>
</feature>
<evidence type="ECO:0000259" key="11">
    <source>
        <dbReference type="PROSITE" id="PS50929"/>
    </source>
</evidence>
<name>A0A7C9QRK5_9PROT</name>
<gene>
    <name evidence="12" type="ORF">G4223_00315</name>
</gene>
<dbReference type="PROSITE" id="PS50893">
    <property type="entry name" value="ABC_TRANSPORTER_2"/>
    <property type="match status" value="1"/>
</dbReference>
<protein>
    <submittedName>
        <fullName evidence="12">ABC transporter ATP-binding protein</fullName>
    </submittedName>
</protein>
<dbReference type="Gene3D" id="3.40.50.300">
    <property type="entry name" value="P-loop containing nucleotide triphosphate hydrolases"/>
    <property type="match status" value="1"/>
</dbReference>
<dbReference type="PROSITE" id="PS50929">
    <property type="entry name" value="ABC_TM1F"/>
    <property type="match status" value="1"/>
</dbReference>
<dbReference type="InterPro" id="IPR039421">
    <property type="entry name" value="Type_1_exporter"/>
</dbReference>
<keyword evidence="6 12" id="KW-0067">ATP-binding</keyword>
<dbReference type="PROSITE" id="PS00211">
    <property type="entry name" value="ABC_TRANSPORTER_1"/>
    <property type="match status" value="1"/>
</dbReference>
<dbReference type="RefSeq" id="WP_163673592.1">
    <property type="nucleotide sequence ID" value="NZ_JAAIYP010000001.1"/>
</dbReference>
<evidence type="ECO:0000313" key="13">
    <source>
        <dbReference type="Proteomes" id="UP000480684"/>
    </source>
</evidence>
<evidence type="ECO:0000256" key="6">
    <source>
        <dbReference type="ARBA" id="ARBA00022840"/>
    </source>
</evidence>
<dbReference type="InterPro" id="IPR003439">
    <property type="entry name" value="ABC_transporter-like_ATP-bd"/>
</dbReference>
<dbReference type="PANTHER" id="PTHR24221:SF654">
    <property type="entry name" value="ATP-BINDING CASSETTE SUB-FAMILY B MEMBER 6"/>
    <property type="match status" value="1"/>
</dbReference>
<dbReference type="PANTHER" id="PTHR24221">
    <property type="entry name" value="ATP-BINDING CASSETTE SUB-FAMILY B"/>
    <property type="match status" value="1"/>
</dbReference>
<keyword evidence="13" id="KW-1185">Reference proteome</keyword>
<dbReference type="InterPro" id="IPR027417">
    <property type="entry name" value="P-loop_NTPase"/>
</dbReference>
<keyword evidence="5" id="KW-0547">Nucleotide-binding</keyword>
<dbReference type="GO" id="GO:0140359">
    <property type="term" value="F:ABC-type transporter activity"/>
    <property type="evidence" value="ECO:0007669"/>
    <property type="project" value="InterPro"/>
</dbReference>
<dbReference type="GO" id="GO:0005886">
    <property type="term" value="C:plasma membrane"/>
    <property type="evidence" value="ECO:0007669"/>
    <property type="project" value="UniProtKB-SubCell"/>
</dbReference>
<keyword evidence="4 9" id="KW-0812">Transmembrane</keyword>
<evidence type="ECO:0000256" key="8">
    <source>
        <dbReference type="ARBA" id="ARBA00023136"/>
    </source>
</evidence>
<dbReference type="SUPFAM" id="SSF90123">
    <property type="entry name" value="ABC transporter transmembrane region"/>
    <property type="match status" value="1"/>
</dbReference>
<accession>A0A7C9QRK5</accession>
<reference evidence="12 13" key="1">
    <citation type="submission" date="2020-02" db="EMBL/GenBank/DDBJ databases">
        <authorList>
            <person name="Dziuba M."/>
            <person name="Kuznetsov B."/>
            <person name="Mardanov A."/>
            <person name="Ravin N."/>
            <person name="Grouzdev D."/>
        </authorList>
    </citation>
    <scope>NUCLEOTIDE SEQUENCE [LARGE SCALE GENOMIC DNA]</scope>
    <source>
        <strain evidence="12 13">SpK</strain>
    </source>
</reference>
<dbReference type="Proteomes" id="UP000480684">
    <property type="component" value="Unassembled WGS sequence"/>
</dbReference>
<dbReference type="GO" id="GO:0034040">
    <property type="term" value="F:ATPase-coupled lipid transmembrane transporter activity"/>
    <property type="evidence" value="ECO:0007669"/>
    <property type="project" value="TreeGrafter"/>
</dbReference>
<feature type="transmembrane region" description="Helical" evidence="9">
    <location>
        <begin position="75"/>
        <end position="102"/>
    </location>
</feature>
<evidence type="ECO:0000256" key="5">
    <source>
        <dbReference type="ARBA" id="ARBA00022741"/>
    </source>
</evidence>
<evidence type="ECO:0000256" key="2">
    <source>
        <dbReference type="ARBA" id="ARBA00022448"/>
    </source>
</evidence>
<dbReference type="GO" id="GO:0016887">
    <property type="term" value="F:ATP hydrolysis activity"/>
    <property type="evidence" value="ECO:0007669"/>
    <property type="project" value="InterPro"/>
</dbReference>
<dbReference type="SMART" id="SM00382">
    <property type="entry name" value="AAA"/>
    <property type="match status" value="1"/>
</dbReference>
<dbReference type="AlphaFoldDB" id="A0A7C9QRK5"/>
<evidence type="ECO:0000256" key="3">
    <source>
        <dbReference type="ARBA" id="ARBA00022475"/>
    </source>
</evidence>
<evidence type="ECO:0000256" key="7">
    <source>
        <dbReference type="ARBA" id="ARBA00022989"/>
    </source>
</evidence>
<keyword evidence="3" id="KW-1003">Cell membrane</keyword>
<comment type="caution">
    <text evidence="12">The sequence shown here is derived from an EMBL/GenBank/DDBJ whole genome shotgun (WGS) entry which is preliminary data.</text>
</comment>
<evidence type="ECO:0000256" key="1">
    <source>
        <dbReference type="ARBA" id="ARBA00004651"/>
    </source>
</evidence>
<dbReference type="GO" id="GO:0005524">
    <property type="term" value="F:ATP binding"/>
    <property type="evidence" value="ECO:0007669"/>
    <property type="project" value="UniProtKB-KW"/>
</dbReference>
<evidence type="ECO:0000313" key="12">
    <source>
        <dbReference type="EMBL" id="NFV78559.1"/>
    </source>
</evidence>
<dbReference type="InterPro" id="IPR011527">
    <property type="entry name" value="ABC1_TM_dom"/>
</dbReference>
<dbReference type="InterPro" id="IPR003593">
    <property type="entry name" value="AAA+_ATPase"/>
</dbReference>
<evidence type="ECO:0000256" key="4">
    <source>
        <dbReference type="ARBA" id="ARBA00022692"/>
    </source>
</evidence>
<feature type="transmembrane region" description="Helical" evidence="9">
    <location>
        <begin position="266"/>
        <end position="287"/>
    </location>
</feature>
<keyword evidence="7 9" id="KW-1133">Transmembrane helix</keyword>
<dbReference type="Pfam" id="PF00664">
    <property type="entry name" value="ABC_membrane"/>
    <property type="match status" value="1"/>
</dbReference>
<feature type="domain" description="ABC transmembrane type-1" evidence="11">
    <location>
        <begin position="20"/>
        <end position="321"/>
    </location>
</feature>
<feature type="domain" description="ABC transporter" evidence="10">
    <location>
        <begin position="358"/>
        <end position="594"/>
    </location>
</feature>
<feature type="transmembrane region" description="Helical" evidence="9">
    <location>
        <begin position="147"/>
        <end position="175"/>
    </location>
</feature>
<proteinExistence type="predicted"/>